<gene>
    <name evidence="6" type="ORF">B296_00045605</name>
</gene>
<keyword evidence="2" id="KW-0378">Hydrolase</keyword>
<evidence type="ECO:0000256" key="1">
    <source>
        <dbReference type="ARBA" id="ARBA00009283"/>
    </source>
</evidence>
<reference evidence="6 7" key="1">
    <citation type="journal article" date="2014" name="Agronomy (Basel)">
        <title>A Draft Genome Sequence for Ensete ventricosum, the Drought-Tolerant Tree Against Hunger.</title>
        <authorList>
            <person name="Harrison J."/>
            <person name="Moore K.A."/>
            <person name="Paszkiewicz K."/>
            <person name="Jones T."/>
            <person name="Grant M."/>
            <person name="Ambacheew D."/>
            <person name="Muzemil S."/>
            <person name="Studholme D.J."/>
        </authorList>
    </citation>
    <scope>NUCLEOTIDE SEQUENCE [LARGE SCALE GENOMIC DNA]</scope>
</reference>
<dbReference type="GO" id="GO:0009134">
    <property type="term" value="P:nucleoside diphosphate catabolic process"/>
    <property type="evidence" value="ECO:0007669"/>
    <property type="project" value="TreeGrafter"/>
</dbReference>
<evidence type="ECO:0000256" key="4">
    <source>
        <dbReference type="PIRSR" id="PIRSR600407-2"/>
    </source>
</evidence>
<evidence type="ECO:0000256" key="2">
    <source>
        <dbReference type="ARBA" id="ARBA00022801"/>
    </source>
</evidence>
<feature type="active site" description="Proton acceptor" evidence="3">
    <location>
        <position position="126"/>
    </location>
</feature>
<dbReference type="InterPro" id="IPR000407">
    <property type="entry name" value="GDA1_CD39_NTPase"/>
</dbReference>
<dbReference type="GO" id="GO:0005524">
    <property type="term" value="F:ATP binding"/>
    <property type="evidence" value="ECO:0007669"/>
    <property type="project" value="UniProtKB-KW"/>
</dbReference>
<dbReference type="GO" id="GO:0017110">
    <property type="term" value="F:nucleoside diphosphate phosphatase activity"/>
    <property type="evidence" value="ECO:0007669"/>
    <property type="project" value="TreeGrafter"/>
</dbReference>
<feature type="transmembrane region" description="Helical" evidence="5">
    <location>
        <begin position="208"/>
        <end position="231"/>
    </location>
</feature>
<dbReference type="EMBL" id="AMZH03008100">
    <property type="protein sequence ID" value="RRT59708.1"/>
    <property type="molecule type" value="Genomic_DNA"/>
</dbReference>
<accession>A0A426Z6V3</accession>
<feature type="binding site" evidence="4">
    <location>
        <begin position="167"/>
        <end position="171"/>
    </location>
    <ligand>
        <name>ATP</name>
        <dbReference type="ChEBI" id="CHEBI:30616"/>
    </ligand>
</feature>
<evidence type="ECO:0008006" key="8">
    <source>
        <dbReference type="Google" id="ProtNLM"/>
    </source>
</evidence>
<dbReference type="AlphaFoldDB" id="A0A426Z6V3"/>
<evidence type="ECO:0000256" key="5">
    <source>
        <dbReference type="SAM" id="Phobius"/>
    </source>
</evidence>
<comment type="caution">
    <text evidence="6">The sequence shown here is derived from an EMBL/GenBank/DDBJ whole genome shotgun (WGS) entry which is preliminary data.</text>
</comment>
<keyword evidence="5" id="KW-1133">Transmembrane helix</keyword>
<keyword evidence="4" id="KW-0067">ATP-binding</keyword>
<dbReference type="Pfam" id="PF01150">
    <property type="entry name" value="GDA1_CD39"/>
    <property type="match status" value="2"/>
</dbReference>
<evidence type="ECO:0000313" key="6">
    <source>
        <dbReference type="EMBL" id="RRT59708.1"/>
    </source>
</evidence>
<dbReference type="Gene3D" id="3.30.420.40">
    <property type="match status" value="1"/>
</dbReference>
<dbReference type="PANTHER" id="PTHR11782:SF83">
    <property type="entry name" value="GUANOSINE-DIPHOSPHATASE"/>
    <property type="match status" value="1"/>
</dbReference>
<comment type="similarity">
    <text evidence="1">Belongs to the GDA1/CD39 NTPase family.</text>
</comment>
<evidence type="ECO:0000256" key="3">
    <source>
        <dbReference type="PIRSR" id="PIRSR600407-1"/>
    </source>
</evidence>
<name>A0A426Z6V3_ENSVE</name>
<keyword evidence="5" id="KW-0472">Membrane</keyword>
<keyword evidence="5" id="KW-0812">Transmembrane</keyword>
<dbReference type="PANTHER" id="PTHR11782">
    <property type="entry name" value="ADENOSINE/GUANOSINE DIPHOSPHATASE"/>
    <property type="match status" value="1"/>
</dbReference>
<proteinExistence type="inferred from homology"/>
<protein>
    <recommendedName>
        <fullName evidence="8">Apyrase</fullName>
    </recommendedName>
</protein>
<keyword evidence="4" id="KW-0547">Nucleotide-binding</keyword>
<dbReference type="GO" id="GO:0016020">
    <property type="term" value="C:membrane"/>
    <property type="evidence" value="ECO:0007669"/>
    <property type="project" value="TreeGrafter"/>
</dbReference>
<sequence length="280" mass="31107">MQKKPGLSFYANDPQEAANSLVPLLEKAESVVPVELRQKTPVRVGVNYTALDWWLSLSLRKLVLCNVACAEPHCLTVMLMQATAGLRALGAETSEKILQAVRDLLQRKSSLKFNPDWVTVLDGTQEGAFQWVYNLNYNNILNVTINYLLGKLGKSYAKTVGVVDLGGGSVQMAYAISEKDAANAPKVSDGQDSYVQELFLKGTRYYLYVHRFAIFLLLKSSFFLLLIWNLIGNDCKLTCGLPRSYLHYGLLAARAEILKVTEDHSNCILGGYDGMLHAHN</sequence>
<dbReference type="Proteomes" id="UP000287651">
    <property type="component" value="Unassembled WGS sequence"/>
</dbReference>
<evidence type="ECO:0000313" key="7">
    <source>
        <dbReference type="Proteomes" id="UP000287651"/>
    </source>
</evidence>
<organism evidence="6 7">
    <name type="scientific">Ensete ventricosum</name>
    <name type="common">Abyssinian banana</name>
    <name type="synonym">Musa ensete</name>
    <dbReference type="NCBI Taxonomy" id="4639"/>
    <lineage>
        <taxon>Eukaryota</taxon>
        <taxon>Viridiplantae</taxon>
        <taxon>Streptophyta</taxon>
        <taxon>Embryophyta</taxon>
        <taxon>Tracheophyta</taxon>
        <taxon>Spermatophyta</taxon>
        <taxon>Magnoliopsida</taxon>
        <taxon>Liliopsida</taxon>
        <taxon>Zingiberales</taxon>
        <taxon>Musaceae</taxon>
        <taxon>Ensete</taxon>
    </lineage>
</organism>
<dbReference type="Gene3D" id="3.30.420.150">
    <property type="entry name" value="Exopolyphosphatase. Domain 2"/>
    <property type="match status" value="1"/>
</dbReference>